<dbReference type="Pfam" id="PF03129">
    <property type="entry name" value="HGTP_anticodon"/>
    <property type="match status" value="1"/>
</dbReference>
<dbReference type="AlphaFoldDB" id="A0A075GHI8"/>
<dbReference type="PROSITE" id="PS50862">
    <property type="entry name" value="AA_TRNA_LIGASE_II"/>
    <property type="match status" value="1"/>
</dbReference>
<dbReference type="GO" id="GO:0006426">
    <property type="term" value="P:glycyl-tRNA aminoacylation"/>
    <property type="evidence" value="ECO:0007669"/>
    <property type="project" value="InterPro"/>
</dbReference>
<comment type="subcellular location">
    <subcellularLocation>
        <location evidence="1">Cytoplasm</location>
    </subcellularLocation>
</comment>
<dbReference type="CDD" id="cd00774">
    <property type="entry name" value="GlyRS-like_core"/>
    <property type="match status" value="1"/>
</dbReference>
<dbReference type="Gene3D" id="3.30.930.10">
    <property type="entry name" value="Bira Bifunctional Protein, Domain 2"/>
    <property type="match status" value="1"/>
</dbReference>
<keyword evidence="7" id="KW-0648">Protein biosynthesis</keyword>
<dbReference type="EC" id="6.1.1.14" evidence="3"/>
<evidence type="ECO:0000256" key="5">
    <source>
        <dbReference type="ARBA" id="ARBA00022741"/>
    </source>
</evidence>
<protein>
    <recommendedName>
        <fullName evidence="3">glycine--tRNA ligase</fullName>
        <ecNumber evidence="3">6.1.1.14</ecNumber>
    </recommendedName>
    <alternativeName>
        <fullName evidence="9">Diadenosine tetraphosphate synthetase</fullName>
    </alternativeName>
</protein>
<evidence type="ECO:0000256" key="9">
    <source>
        <dbReference type="ARBA" id="ARBA00030057"/>
    </source>
</evidence>
<evidence type="ECO:0000259" key="10">
    <source>
        <dbReference type="PROSITE" id="PS50862"/>
    </source>
</evidence>
<dbReference type="InterPro" id="IPR006195">
    <property type="entry name" value="aa-tRNA-synth_II"/>
</dbReference>
<keyword evidence="4 11" id="KW-0436">Ligase</keyword>
<dbReference type="GO" id="GO:0005737">
    <property type="term" value="C:cytoplasm"/>
    <property type="evidence" value="ECO:0007669"/>
    <property type="project" value="UniProtKB-SubCell"/>
</dbReference>
<evidence type="ECO:0000256" key="1">
    <source>
        <dbReference type="ARBA" id="ARBA00004496"/>
    </source>
</evidence>
<dbReference type="InterPro" id="IPR004154">
    <property type="entry name" value="Anticodon-bd"/>
</dbReference>
<dbReference type="SUPFAM" id="SSF52954">
    <property type="entry name" value="Class II aaRS ABD-related"/>
    <property type="match status" value="1"/>
</dbReference>
<dbReference type="Gene3D" id="3.40.50.800">
    <property type="entry name" value="Anticodon-binding domain"/>
    <property type="match status" value="1"/>
</dbReference>
<dbReference type="InterPro" id="IPR045864">
    <property type="entry name" value="aa-tRNA-synth_II/BPL/LPL"/>
</dbReference>
<dbReference type="InterPro" id="IPR002314">
    <property type="entry name" value="aa-tRNA-synt_IIb"/>
</dbReference>
<keyword evidence="5" id="KW-0547">Nucleotide-binding</keyword>
<dbReference type="SUPFAM" id="SSF55681">
    <property type="entry name" value="Class II aaRS and biotin synthetases"/>
    <property type="match status" value="1"/>
</dbReference>
<reference evidence="11" key="1">
    <citation type="journal article" date="2014" name="Genome Biol. Evol.">
        <title>Pangenome evidence for extensive interdomain horizontal transfer affecting lineage core and shell genes in uncultured planktonic thaumarchaeota and euryarchaeota.</title>
        <authorList>
            <person name="Deschamps P."/>
            <person name="Zivanovic Y."/>
            <person name="Moreira D."/>
            <person name="Rodriguez-Valera F."/>
            <person name="Lopez-Garcia P."/>
        </authorList>
    </citation>
    <scope>NUCLEOTIDE SEQUENCE</scope>
</reference>
<proteinExistence type="inferred from homology"/>
<dbReference type="InterPro" id="IPR033731">
    <property type="entry name" value="GlyRS-like_core"/>
</dbReference>
<organism evidence="11">
    <name type="scientific">uncultured marine group II/III euryarchaeote KM3_141_C05</name>
    <dbReference type="NCBI Taxonomy" id="1457876"/>
    <lineage>
        <taxon>Archaea</taxon>
        <taxon>Methanobacteriati</taxon>
        <taxon>Methanobacteriota</taxon>
        <taxon>environmental samples</taxon>
    </lineage>
</organism>
<dbReference type="PANTHER" id="PTHR10745:SF0">
    <property type="entry name" value="GLYCINE--TRNA LIGASE"/>
    <property type="match status" value="1"/>
</dbReference>
<dbReference type="PRINTS" id="PR01043">
    <property type="entry name" value="TRNASYNTHGLY"/>
</dbReference>
<evidence type="ECO:0000256" key="4">
    <source>
        <dbReference type="ARBA" id="ARBA00022598"/>
    </source>
</evidence>
<keyword evidence="8 11" id="KW-0030">Aminoacyl-tRNA synthetase</keyword>
<dbReference type="NCBIfam" id="TIGR00389">
    <property type="entry name" value="glyS_dimeric"/>
    <property type="match status" value="1"/>
</dbReference>
<dbReference type="EMBL" id="KF900611">
    <property type="protein sequence ID" value="AIF01073.1"/>
    <property type="molecule type" value="Genomic_DNA"/>
</dbReference>
<keyword evidence="6" id="KW-0067">ATP-binding</keyword>
<dbReference type="InterPro" id="IPR002315">
    <property type="entry name" value="tRNA-synt_gly"/>
</dbReference>
<dbReference type="InterPro" id="IPR036621">
    <property type="entry name" value="Anticodon-bd_dom_sf"/>
</dbReference>
<evidence type="ECO:0000256" key="3">
    <source>
        <dbReference type="ARBA" id="ARBA00012829"/>
    </source>
</evidence>
<dbReference type="Pfam" id="PF00587">
    <property type="entry name" value="tRNA-synt_2b"/>
    <property type="match status" value="1"/>
</dbReference>
<feature type="domain" description="Aminoacyl-transfer RNA synthetases class-II family profile" evidence="10">
    <location>
        <begin position="9"/>
        <end position="474"/>
    </location>
</feature>
<evidence type="ECO:0000256" key="2">
    <source>
        <dbReference type="ARBA" id="ARBA00008226"/>
    </source>
</evidence>
<evidence type="ECO:0000256" key="8">
    <source>
        <dbReference type="ARBA" id="ARBA00023146"/>
    </source>
</evidence>
<name>A0A075GHI8_9EURY</name>
<evidence type="ECO:0000313" key="11">
    <source>
        <dbReference type="EMBL" id="AIF01073.1"/>
    </source>
</evidence>
<dbReference type="GO" id="GO:0004820">
    <property type="term" value="F:glycine-tRNA ligase activity"/>
    <property type="evidence" value="ECO:0007669"/>
    <property type="project" value="UniProtKB-EC"/>
</dbReference>
<dbReference type="GO" id="GO:0005524">
    <property type="term" value="F:ATP binding"/>
    <property type="evidence" value="ECO:0007669"/>
    <property type="project" value="UniProtKB-KW"/>
</dbReference>
<dbReference type="PANTHER" id="PTHR10745">
    <property type="entry name" value="GLYCYL-TRNA SYNTHETASE/DNA POLYMERASE SUBUNIT GAMMA-2"/>
    <property type="match status" value="1"/>
</dbReference>
<evidence type="ECO:0000256" key="7">
    <source>
        <dbReference type="ARBA" id="ARBA00022917"/>
    </source>
</evidence>
<sequence>MSGDEERVNTLMSLLKRRGVIFPAFEIHGGVAGLFDYGPVGGRLLRKVQQAWREHWLALGNIVEIDSPTLTPHSVLEASGHVGVFNDHASECAGCGAVFRSDHLLEGHIPNPDSVAADQLDSLFAEHGVVCPSCNKGEWLGARPMNLMFATSIGAVGGGRQAYMRPETAQGMFLTFPNVKRHFRERLPFGSIQVGKGYRNEISPRQGVIRQREFNMAELEYFVDPESTTVHDLSPWNDKPFNLLPDPAGPHPEPTSMTIADAVEKQVVRDQTVGLFMALTHDFLTQVGADSANIRFRQHEEDEMAHYASDCWDLEMHGSYGWIECVGIAHRGCYDLAAHEKATNSNELRAWREFAEPLEIDKEVLAPVGAVLGPAFRGQAGLVNEALAALQQLPDSTPFELTLSDGESVTIEEAMVERKRIQETVRGEWYLPHVIEPAFGLDRIIWHLLDHSFERTVKEGEEYVILHLSESVAPYEAVVLPLFEKEGMGDLAAGLQKQILGLRGVNAYYDGSRSIGRRYARADEIGVPWAITVDHQSVEDGTVTVRRRDDQKQIRTSIDELLSHLNRGTLETLF</sequence>
<comment type="similarity">
    <text evidence="2">Belongs to the class-II aminoacyl-tRNA synthetase family.</text>
</comment>
<gene>
    <name evidence="11" type="primary">GARS</name>
    <name evidence="11" type="synonym">glyS1</name>
</gene>
<dbReference type="NCBIfam" id="NF003211">
    <property type="entry name" value="PRK04173.1"/>
    <property type="match status" value="1"/>
</dbReference>
<accession>A0A075GHI8</accession>
<evidence type="ECO:0000256" key="6">
    <source>
        <dbReference type="ARBA" id="ARBA00022840"/>
    </source>
</evidence>
<dbReference type="InterPro" id="IPR027031">
    <property type="entry name" value="Gly-tRNA_synthase/POLG2"/>
</dbReference>